<keyword evidence="2 3" id="KW-0067">ATP-binding</keyword>
<dbReference type="UniPathway" id="UPA00241">
    <property type="reaction ID" value="UER00356"/>
</dbReference>
<comment type="catalytic activity">
    <reaction evidence="3">
        <text>3'-dephospho-CoA + ATP = ADP + CoA + H(+)</text>
        <dbReference type="Rhea" id="RHEA:18245"/>
        <dbReference type="ChEBI" id="CHEBI:15378"/>
        <dbReference type="ChEBI" id="CHEBI:30616"/>
        <dbReference type="ChEBI" id="CHEBI:57287"/>
        <dbReference type="ChEBI" id="CHEBI:57328"/>
        <dbReference type="ChEBI" id="CHEBI:456216"/>
        <dbReference type="EC" id="2.7.1.24"/>
    </reaction>
</comment>
<comment type="subcellular location">
    <subcellularLocation>
        <location evidence="3">Cytoplasm</location>
    </subcellularLocation>
</comment>
<dbReference type="EC" id="2.7.1.24" evidence="3 4"/>
<evidence type="ECO:0000313" key="5">
    <source>
        <dbReference type="EMBL" id="MUH59024.1"/>
    </source>
</evidence>
<evidence type="ECO:0000256" key="4">
    <source>
        <dbReference type="NCBIfam" id="TIGR00152"/>
    </source>
</evidence>
<sequence>MRIGLTGGIAAGKSSVSGRMAEDGADVIDYDELAHRLQEPGSAAIPQLTVSFGDDILDEHGAVNRAVLAERVFGSDAAPGNVQRLNAIMHPLVYQLARRREQEIQHDGRAHHIIVHDIPLLAEVFEDLPFRFDHVVTVEAPCALRIRRMVDTRGMSEAQARARIASQTDDHWREAISDVIIDGSKPIEQMFEDVDSLMQRWWRDVNEE</sequence>
<name>A0A7K1J307_9BIFI</name>
<dbReference type="PANTHER" id="PTHR10695:SF46">
    <property type="entry name" value="BIFUNCTIONAL COENZYME A SYNTHASE-RELATED"/>
    <property type="match status" value="1"/>
</dbReference>
<dbReference type="Proteomes" id="UP000487882">
    <property type="component" value="Unassembled WGS sequence"/>
</dbReference>
<organism evidence="5 6">
    <name type="scientific">Bifidobacterium canis</name>
    <dbReference type="NCBI Taxonomy" id="2610880"/>
    <lineage>
        <taxon>Bacteria</taxon>
        <taxon>Bacillati</taxon>
        <taxon>Actinomycetota</taxon>
        <taxon>Actinomycetes</taxon>
        <taxon>Bifidobacteriales</taxon>
        <taxon>Bifidobacteriaceae</taxon>
        <taxon>Bifidobacterium</taxon>
    </lineage>
</organism>
<dbReference type="NCBIfam" id="TIGR00152">
    <property type="entry name" value="dephospho-CoA kinase"/>
    <property type="match status" value="1"/>
</dbReference>
<evidence type="ECO:0000313" key="6">
    <source>
        <dbReference type="Proteomes" id="UP000487882"/>
    </source>
</evidence>
<feature type="binding site" evidence="3">
    <location>
        <begin position="10"/>
        <end position="15"/>
    </location>
    <ligand>
        <name>ATP</name>
        <dbReference type="ChEBI" id="CHEBI:30616"/>
    </ligand>
</feature>
<dbReference type="Gene3D" id="3.40.50.300">
    <property type="entry name" value="P-loop containing nucleotide triphosphate hydrolases"/>
    <property type="match status" value="1"/>
</dbReference>
<dbReference type="PROSITE" id="PS51219">
    <property type="entry name" value="DPCK"/>
    <property type="match status" value="1"/>
</dbReference>
<keyword evidence="3" id="KW-0173">Coenzyme A biosynthesis</keyword>
<keyword evidence="3" id="KW-0963">Cytoplasm</keyword>
<evidence type="ECO:0000256" key="2">
    <source>
        <dbReference type="ARBA" id="ARBA00022840"/>
    </source>
</evidence>
<dbReference type="GO" id="GO:0005737">
    <property type="term" value="C:cytoplasm"/>
    <property type="evidence" value="ECO:0007669"/>
    <property type="project" value="UniProtKB-SubCell"/>
</dbReference>
<dbReference type="HAMAP" id="MF_00376">
    <property type="entry name" value="Dephospho_CoA_kinase"/>
    <property type="match status" value="1"/>
</dbReference>
<dbReference type="Pfam" id="PF01121">
    <property type="entry name" value="CoaE"/>
    <property type="match status" value="1"/>
</dbReference>
<keyword evidence="3" id="KW-0808">Transferase</keyword>
<dbReference type="GO" id="GO:0015937">
    <property type="term" value="P:coenzyme A biosynthetic process"/>
    <property type="evidence" value="ECO:0007669"/>
    <property type="project" value="UniProtKB-UniRule"/>
</dbReference>
<dbReference type="PANTHER" id="PTHR10695">
    <property type="entry name" value="DEPHOSPHO-COA KINASE-RELATED"/>
    <property type="match status" value="1"/>
</dbReference>
<dbReference type="GO" id="GO:0004140">
    <property type="term" value="F:dephospho-CoA kinase activity"/>
    <property type="evidence" value="ECO:0007669"/>
    <property type="project" value="UniProtKB-UniRule"/>
</dbReference>
<dbReference type="EMBL" id="WNLP01000001">
    <property type="protein sequence ID" value="MUH59024.1"/>
    <property type="molecule type" value="Genomic_DNA"/>
</dbReference>
<dbReference type="GO" id="GO:0005524">
    <property type="term" value="F:ATP binding"/>
    <property type="evidence" value="ECO:0007669"/>
    <property type="project" value="UniProtKB-UniRule"/>
</dbReference>
<reference evidence="5 6" key="1">
    <citation type="submission" date="2019-09" db="EMBL/GenBank/DDBJ databases">
        <title>Bifidobacterium canis sp. nov., isolated from the digestive tract of German Shepherd dog puppy.</title>
        <authorList>
            <person name="Bunesova V."/>
        </authorList>
    </citation>
    <scope>NUCLEOTIDE SEQUENCE [LARGE SCALE GENOMIC DNA]</scope>
    <source>
        <strain evidence="5 6">GSD1FS</strain>
    </source>
</reference>
<dbReference type="SUPFAM" id="SSF52540">
    <property type="entry name" value="P-loop containing nucleoside triphosphate hydrolases"/>
    <property type="match status" value="1"/>
</dbReference>
<dbReference type="CDD" id="cd02022">
    <property type="entry name" value="DPCK"/>
    <property type="match status" value="1"/>
</dbReference>
<evidence type="ECO:0000256" key="1">
    <source>
        <dbReference type="ARBA" id="ARBA00022741"/>
    </source>
</evidence>
<protein>
    <recommendedName>
        <fullName evidence="3 4">Dephospho-CoA kinase</fullName>
        <ecNumber evidence="3 4">2.7.1.24</ecNumber>
    </recommendedName>
    <alternativeName>
        <fullName evidence="3">Dephosphocoenzyme A kinase</fullName>
    </alternativeName>
</protein>
<keyword evidence="3 5" id="KW-0418">Kinase</keyword>
<dbReference type="RefSeq" id="WP_155588058.1">
    <property type="nucleotide sequence ID" value="NZ_WNLP01000001.1"/>
</dbReference>
<keyword evidence="1 3" id="KW-0547">Nucleotide-binding</keyword>
<comment type="caution">
    <text evidence="5">The sequence shown here is derived from an EMBL/GenBank/DDBJ whole genome shotgun (WGS) entry which is preliminary data.</text>
</comment>
<dbReference type="InterPro" id="IPR001977">
    <property type="entry name" value="Depp_CoAkinase"/>
</dbReference>
<keyword evidence="6" id="KW-1185">Reference proteome</keyword>
<gene>
    <name evidence="3" type="primary">coaE</name>
    <name evidence="5" type="ORF">GSD1FS_0328</name>
</gene>
<proteinExistence type="inferred from homology"/>
<comment type="pathway">
    <text evidence="3">Cofactor biosynthesis; coenzyme A biosynthesis; CoA from (R)-pantothenate: step 5/5.</text>
</comment>
<comment type="similarity">
    <text evidence="3">Belongs to the CoaE family.</text>
</comment>
<comment type="function">
    <text evidence="3">Catalyzes the phosphorylation of the 3'-hydroxyl group of dephosphocoenzyme A to form coenzyme A.</text>
</comment>
<dbReference type="AlphaFoldDB" id="A0A7K1J307"/>
<evidence type="ECO:0000256" key="3">
    <source>
        <dbReference type="HAMAP-Rule" id="MF_00376"/>
    </source>
</evidence>
<accession>A0A7K1J307</accession>
<dbReference type="InterPro" id="IPR027417">
    <property type="entry name" value="P-loop_NTPase"/>
</dbReference>